<evidence type="ECO:0000256" key="1">
    <source>
        <dbReference type="SAM" id="Coils"/>
    </source>
</evidence>
<reference evidence="2 3" key="1">
    <citation type="journal article" date="2016" name="Mol. Biol. Evol.">
        <title>Comparative Genomics of Early-Diverging Mushroom-Forming Fungi Provides Insights into the Origins of Lignocellulose Decay Capabilities.</title>
        <authorList>
            <person name="Nagy L.G."/>
            <person name="Riley R."/>
            <person name="Tritt A."/>
            <person name="Adam C."/>
            <person name="Daum C."/>
            <person name="Floudas D."/>
            <person name="Sun H."/>
            <person name="Yadav J.S."/>
            <person name="Pangilinan J."/>
            <person name="Larsson K.H."/>
            <person name="Matsuura K."/>
            <person name="Barry K."/>
            <person name="Labutti K."/>
            <person name="Kuo R."/>
            <person name="Ohm R.A."/>
            <person name="Bhattacharya S.S."/>
            <person name="Shirouzu T."/>
            <person name="Yoshinaga Y."/>
            <person name="Martin F.M."/>
            <person name="Grigoriev I.V."/>
            <person name="Hibbett D.S."/>
        </authorList>
    </citation>
    <scope>NUCLEOTIDE SEQUENCE [LARGE SCALE GENOMIC DNA]</scope>
    <source>
        <strain evidence="2 3">CBS 109695</strain>
    </source>
</reference>
<dbReference type="AlphaFoldDB" id="A0A166TPK5"/>
<dbReference type="EMBL" id="KV417492">
    <property type="protein sequence ID" value="KZP30837.1"/>
    <property type="molecule type" value="Genomic_DNA"/>
</dbReference>
<dbReference type="Proteomes" id="UP000076532">
    <property type="component" value="Unassembled WGS sequence"/>
</dbReference>
<accession>A0A166TPK5</accession>
<name>A0A166TPK5_9AGAM</name>
<evidence type="ECO:0000313" key="2">
    <source>
        <dbReference type="EMBL" id="KZP30837.1"/>
    </source>
</evidence>
<evidence type="ECO:0000313" key="3">
    <source>
        <dbReference type="Proteomes" id="UP000076532"/>
    </source>
</evidence>
<gene>
    <name evidence="2" type="ORF">FIBSPDRAFT_926276</name>
</gene>
<keyword evidence="1" id="KW-0175">Coiled coil</keyword>
<feature type="coiled-coil region" evidence="1">
    <location>
        <begin position="18"/>
        <end position="45"/>
    </location>
</feature>
<protein>
    <submittedName>
        <fullName evidence="2">Uncharacterized protein</fullName>
    </submittedName>
</protein>
<dbReference type="OrthoDB" id="2973282at2759"/>
<organism evidence="2 3">
    <name type="scientific">Athelia psychrophila</name>
    <dbReference type="NCBI Taxonomy" id="1759441"/>
    <lineage>
        <taxon>Eukaryota</taxon>
        <taxon>Fungi</taxon>
        <taxon>Dikarya</taxon>
        <taxon>Basidiomycota</taxon>
        <taxon>Agaricomycotina</taxon>
        <taxon>Agaricomycetes</taxon>
        <taxon>Agaricomycetidae</taxon>
        <taxon>Atheliales</taxon>
        <taxon>Atheliaceae</taxon>
        <taxon>Athelia</taxon>
    </lineage>
</organism>
<keyword evidence="3" id="KW-1185">Reference proteome</keyword>
<sequence length="516" mass="58615">MHINGDRQRRVLSLVKCLEELAAARQELLLKLEDLDARKRAIQLEHNALFNLDATTSNIPDEVLAMVFEAGIEIEPDPLLMKKRTFKSYTPEPYPTPTHFGDLVSHVSHRWRSIALADPRLWTYIRCTRYGPISMSGKDTWPERKWWREKATEHLCRSRSSPVDVHIKGLREEDYTPAFLQLITGHLRHCRQLFIRNVPKATVPLLLQSLSTPAPLLSSFSLALEQDMAFEDPGFLQFGAPCLTTADLHAIYPARLHPVFASVTSLRMTAVFIGSREGYALLRDGLMGLKSLNHLEIQFKNYYRPATTDVILVPTVKFLHVDVMEDRSPSCVNIFLSDIQAPSLISLSLNKWDREHPHPLEPNKFPLLQHLILYDCNIGMDEDDLDDLANLARQFPNITRFTSQISNENSCSLEIILQIMLGESSDDDDEDGESGGTPWPNLQTVAVADPWRSVVDLTKVPGLLSELQDAGHPLRKLLISDNAVSQADEDIMEELEELIEIEDFIDDWPTPFERGR</sequence>
<proteinExistence type="predicted"/>